<sequence>MNNSKCKDLNDIVKEYKPKEVEPVSRLQLMDISHWKADGVISGGPPAIGFQRLSCSGYQAGKFLLMAVEYDEQSKWMERIASLKRIFPFIQEYYRAYIKPFDGTDIVLFN</sequence>
<organism evidence="1 2">
    <name type="scientific">Dinghuibacter silviterrae</name>
    <dbReference type="NCBI Taxonomy" id="1539049"/>
    <lineage>
        <taxon>Bacteria</taxon>
        <taxon>Pseudomonadati</taxon>
        <taxon>Bacteroidota</taxon>
        <taxon>Chitinophagia</taxon>
        <taxon>Chitinophagales</taxon>
        <taxon>Chitinophagaceae</taxon>
        <taxon>Dinghuibacter</taxon>
    </lineage>
</organism>
<gene>
    <name evidence="1" type="ORF">EDB95_0748</name>
</gene>
<evidence type="ECO:0000313" key="2">
    <source>
        <dbReference type="Proteomes" id="UP000294498"/>
    </source>
</evidence>
<name>A0A4R8DPS9_9BACT</name>
<dbReference type="Proteomes" id="UP000294498">
    <property type="component" value="Unassembled WGS sequence"/>
</dbReference>
<evidence type="ECO:0000313" key="1">
    <source>
        <dbReference type="EMBL" id="TDW99737.1"/>
    </source>
</evidence>
<dbReference type="AlphaFoldDB" id="A0A4R8DPS9"/>
<protein>
    <submittedName>
        <fullName evidence="1">Uncharacterized protein</fullName>
    </submittedName>
</protein>
<proteinExistence type="predicted"/>
<dbReference type="EMBL" id="SODV01000001">
    <property type="protein sequence ID" value="TDW99737.1"/>
    <property type="molecule type" value="Genomic_DNA"/>
</dbReference>
<keyword evidence="2" id="KW-1185">Reference proteome</keyword>
<reference evidence="1 2" key="1">
    <citation type="submission" date="2019-03" db="EMBL/GenBank/DDBJ databases">
        <title>Genomic Encyclopedia of Type Strains, Phase IV (KMG-IV): sequencing the most valuable type-strain genomes for metagenomic binning, comparative biology and taxonomic classification.</title>
        <authorList>
            <person name="Goeker M."/>
        </authorList>
    </citation>
    <scope>NUCLEOTIDE SEQUENCE [LARGE SCALE GENOMIC DNA]</scope>
    <source>
        <strain evidence="1 2">DSM 100059</strain>
    </source>
</reference>
<accession>A0A4R8DPS9</accession>
<comment type="caution">
    <text evidence="1">The sequence shown here is derived from an EMBL/GenBank/DDBJ whole genome shotgun (WGS) entry which is preliminary data.</text>
</comment>